<accession>A0A849AAA6</accession>
<evidence type="ECO:0000256" key="3">
    <source>
        <dbReference type="ARBA" id="ARBA00023315"/>
    </source>
</evidence>
<feature type="domain" description="N-acetyltransferase" evidence="5">
    <location>
        <begin position="11"/>
        <end position="137"/>
    </location>
</feature>
<dbReference type="PANTHER" id="PTHR43617:SF31">
    <property type="entry name" value="MYCOTHIOL ACETYLTRANSFERASE"/>
    <property type="match status" value="1"/>
</dbReference>
<comment type="function">
    <text evidence="4">Catalyzes the transfer of acetyl from acetyl-CoA to desacetylmycothiol (Cys-GlcN-Ins) to form mycothiol.</text>
</comment>
<dbReference type="InterPro" id="IPR017813">
    <property type="entry name" value="Mycothiol_AcTrfase"/>
</dbReference>
<dbReference type="Pfam" id="PF00583">
    <property type="entry name" value="Acetyltransf_1"/>
    <property type="match status" value="1"/>
</dbReference>
<dbReference type="PANTHER" id="PTHR43617">
    <property type="entry name" value="L-AMINO ACID N-ACETYLTRANSFERASE"/>
    <property type="match status" value="1"/>
</dbReference>
<dbReference type="CDD" id="cd04301">
    <property type="entry name" value="NAT_SF"/>
    <property type="match status" value="1"/>
</dbReference>
<feature type="binding site" evidence="4">
    <location>
        <position position="42"/>
    </location>
    <ligand>
        <name>1D-myo-inositol 2-(L-cysteinylamino)-2-deoxy-alpha-D-glucopyranoside</name>
        <dbReference type="ChEBI" id="CHEBI:58887"/>
    </ligand>
</feature>
<dbReference type="InterPro" id="IPR016181">
    <property type="entry name" value="Acyl_CoA_acyltransferase"/>
</dbReference>
<sequence length="313" mass="33847">MHAPPPVRQDDPVTAAPPPAADELLAIAARATAADRVEPFSEATRLALRHTEPQHVIRTDGAVTAGAYVADDGSAEIVVDPDHRRRGHGERLATEVLEQRPDARLWAHGDLLGARAIADKLGLQVVRNLWQMRRAVDADPQIAAPQVPEGFTARTFRPGDEDAWLDLNARAFVHHPEQGRMTRADLDERMSEEWWDPQGLILIVDDTTGDPAASAPPPAEARGLAPAGIVASHWTKIEPADPAEGEVYVVAVDPGRQGHGLGKVVTALGLQHLKSRGVQRISLYVEGDNEPAVATYTRLGFARSAVDVMYARP</sequence>
<dbReference type="NCBIfam" id="TIGR03448">
    <property type="entry name" value="mycothiol_MshD"/>
    <property type="match status" value="1"/>
</dbReference>
<feature type="binding site" evidence="4">
    <location>
        <begin position="257"/>
        <end position="263"/>
    </location>
    <ligand>
        <name>acetyl-CoA</name>
        <dbReference type="ChEBI" id="CHEBI:57288"/>
        <label>2</label>
    </ligand>
</feature>
<comment type="catalytic activity">
    <reaction evidence="4">
        <text>1D-myo-inositol 2-(L-cysteinylamino)-2-deoxy-alpha-D-glucopyranoside + acetyl-CoA = mycothiol + CoA + H(+)</text>
        <dbReference type="Rhea" id="RHEA:26172"/>
        <dbReference type="ChEBI" id="CHEBI:15378"/>
        <dbReference type="ChEBI" id="CHEBI:16768"/>
        <dbReference type="ChEBI" id="CHEBI:57287"/>
        <dbReference type="ChEBI" id="CHEBI:57288"/>
        <dbReference type="ChEBI" id="CHEBI:58887"/>
        <dbReference type="EC" id="2.3.1.189"/>
    </reaction>
</comment>
<proteinExistence type="inferred from homology"/>
<dbReference type="EC" id="2.3.1.189" evidence="4"/>
<feature type="binding site" evidence="4">
    <location>
        <position position="236"/>
    </location>
    <ligand>
        <name>1D-myo-inositol 2-(L-cysteinylamino)-2-deoxy-alpha-D-glucopyranoside</name>
        <dbReference type="ChEBI" id="CHEBI:58887"/>
    </ligand>
</feature>
<evidence type="ECO:0000259" key="5">
    <source>
        <dbReference type="PROSITE" id="PS51186"/>
    </source>
</evidence>
<dbReference type="AlphaFoldDB" id="A0A849AAA6"/>
<dbReference type="Gene3D" id="3.40.630.30">
    <property type="match status" value="1"/>
</dbReference>
<evidence type="ECO:0000313" key="7">
    <source>
        <dbReference type="Proteomes" id="UP000557772"/>
    </source>
</evidence>
<reference evidence="6 7" key="1">
    <citation type="submission" date="2020-05" db="EMBL/GenBank/DDBJ databases">
        <title>Flexivirga sp. ID2601S isolated from air conditioner.</title>
        <authorList>
            <person name="Kim D.H."/>
        </authorList>
    </citation>
    <scope>NUCLEOTIDE SEQUENCE [LARGE SCALE GENOMIC DNA]</scope>
    <source>
        <strain evidence="6 7">ID2601S</strain>
    </source>
</reference>
<evidence type="ECO:0000256" key="4">
    <source>
        <dbReference type="HAMAP-Rule" id="MF_01698"/>
    </source>
</evidence>
<keyword evidence="2 4" id="KW-0677">Repeat</keyword>
<keyword evidence="7" id="KW-1185">Reference proteome</keyword>
<dbReference type="HAMAP" id="MF_01698">
    <property type="entry name" value="MshD"/>
    <property type="match status" value="1"/>
</dbReference>
<dbReference type="InterPro" id="IPR050276">
    <property type="entry name" value="MshD_Acetyltransferase"/>
</dbReference>
<feature type="binding site" evidence="4">
    <location>
        <position position="284"/>
    </location>
    <ligand>
        <name>1D-myo-inositol 2-(L-cysteinylamino)-2-deoxy-alpha-D-glucopyranoside</name>
        <dbReference type="ChEBI" id="CHEBI:58887"/>
    </ligand>
</feature>
<comment type="caution">
    <text evidence="6">The sequence shown here is derived from an EMBL/GenBank/DDBJ whole genome shotgun (WGS) entry which is preliminary data.</text>
</comment>
<evidence type="ECO:0000313" key="6">
    <source>
        <dbReference type="EMBL" id="NNG37854.1"/>
    </source>
</evidence>
<comment type="subunit">
    <text evidence="4">Monomer.</text>
</comment>
<dbReference type="InterPro" id="IPR000182">
    <property type="entry name" value="GNAT_dom"/>
</dbReference>
<protein>
    <recommendedName>
        <fullName evidence="4">Mycothiol acetyltransferase</fullName>
        <shortName evidence="4">MSH acetyltransferase</shortName>
        <ecNumber evidence="4">2.3.1.189</ecNumber>
    </recommendedName>
    <alternativeName>
        <fullName evidence="4">Mycothiol synthase</fullName>
    </alternativeName>
</protein>
<keyword evidence="3 4" id="KW-0012">Acyltransferase</keyword>
<feature type="binding site" evidence="4">
    <location>
        <position position="246"/>
    </location>
    <ligand>
        <name>1D-myo-inositol 2-(L-cysteinylamino)-2-deoxy-alpha-D-glucopyranoside</name>
        <dbReference type="ChEBI" id="CHEBI:58887"/>
    </ligand>
</feature>
<feature type="binding site" evidence="4">
    <location>
        <begin position="250"/>
        <end position="252"/>
    </location>
    <ligand>
        <name>acetyl-CoA</name>
        <dbReference type="ChEBI" id="CHEBI:57288"/>
        <label>2</label>
    </ligand>
</feature>
<dbReference type="PIRSF" id="PIRSF021524">
    <property type="entry name" value="MSH_acetyltransferase"/>
    <property type="match status" value="1"/>
</dbReference>
<name>A0A849AAA6_9MICO</name>
<dbReference type="GO" id="GO:0008999">
    <property type="term" value="F:protein-N-terminal-alanine acetyltransferase activity"/>
    <property type="evidence" value="ECO:0007669"/>
    <property type="project" value="TreeGrafter"/>
</dbReference>
<gene>
    <name evidence="4 6" type="primary">mshD</name>
    <name evidence="6" type="ORF">HJ588_01005</name>
</gene>
<comment type="caution">
    <text evidence="4">Lacks conserved residue(s) required for the propagation of feature annotation.</text>
</comment>
<dbReference type="GO" id="GO:0035447">
    <property type="term" value="F:mycothiol synthase activity"/>
    <property type="evidence" value="ECO:0007669"/>
    <property type="project" value="UniProtKB-UniRule"/>
</dbReference>
<feature type="domain" description="N-acetyltransferase" evidence="5">
    <location>
        <begin position="151"/>
        <end position="313"/>
    </location>
</feature>
<comment type="similarity">
    <text evidence="4">Belongs to the acetyltransferase family. MshD subfamily.</text>
</comment>
<dbReference type="Proteomes" id="UP000557772">
    <property type="component" value="Unassembled WGS sequence"/>
</dbReference>
<dbReference type="PROSITE" id="PS51186">
    <property type="entry name" value="GNAT"/>
    <property type="match status" value="2"/>
</dbReference>
<dbReference type="GO" id="GO:0010125">
    <property type="term" value="P:mycothiol biosynthetic process"/>
    <property type="evidence" value="ECO:0007669"/>
    <property type="project" value="UniProtKB-UniRule"/>
</dbReference>
<evidence type="ECO:0000256" key="2">
    <source>
        <dbReference type="ARBA" id="ARBA00022737"/>
    </source>
</evidence>
<keyword evidence="1 4" id="KW-0808">Transferase</keyword>
<feature type="binding site" evidence="4">
    <location>
        <begin position="77"/>
        <end position="79"/>
    </location>
    <ligand>
        <name>acetyl-CoA</name>
        <dbReference type="ChEBI" id="CHEBI:57288"/>
        <label>1</label>
    </ligand>
</feature>
<feature type="binding site" evidence="4">
    <location>
        <position position="177"/>
    </location>
    <ligand>
        <name>1D-myo-inositol 2-(L-cysteinylamino)-2-deoxy-alpha-D-glucopyranoside</name>
        <dbReference type="ChEBI" id="CHEBI:58887"/>
    </ligand>
</feature>
<dbReference type="SUPFAM" id="SSF55729">
    <property type="entry name" value="Acyl-CoA N-acyltransferases (Nat)"/>
    <property type="match status" value="1"/>
</dbReference>
<organism evidence="6 7">
    <name type="scientific">Flexivirga aerilata</name>
    <dbReference type="NCBI Taxonomy" id="1656889"/>
    <lineage>
        <taxon>Bacteria</taxon>
        <taxon>Bacillati</taxon>
        <taxon>Actinomycetota</taxon>
        <taxon>Actinomycetes</taxon>
        <taxon>Micrococcales</taxon>
        <taxon>Dermacoccaceae</taxon>
        <taxon>Flexivirga</taxon>
    </lineage>
</organism>
<dbReference type="EMBL" id="JABENB010000001">
    <property type="protein sequence ID" value="NNG37854.1"/>
    <property type="molecule type" value="Genomic_DNA"/>
</dbReference>
<evidence type="ECO:0000256" key="1">
    <source>
        <dbReference type="ARBA" id="ARBA00022679"/>
    </source>
</evidence>